<reference evidence="1 2" key="1">
    <citation type="journal article" date="2014" name="J. Bacteriol.">
        <title>Characterization of novel virulent broad-host-range phages of Xylella fastidiosa and Xanthomonas.</title>
        <authorList>
            <person name="Ahern S.J."/>
            <person name="Das M."/>
            <person name="Bhowmick T.S."/>
            <person name="Young R."/>
            <person name="Gonzalez C.F."/>
        </authorList>
    </citation>
    <scope>NUCLEOTIDE SEQUENCE [LARGE SCALE GENOMIC DNA]</scope>
</reference>
<sequence length="142" mass="15796">MCELDVTAIVASIAPRDYSASVAELGNDAGRITWEAACEDARELFGEHFDRAAFDEYFSHFGAWDAEELAAHTDEECAALMLQFIAGDMREADFSSYADIEGGAEPFTDEWWPQYETASEAGTVAGRFFRADDGRVFYYIGE</sequence>
<keyword evidence="2" id="KW-1185">Reference proteome</keyword>
<accession>V5Q9S6</accession>
<organism evidence="1 2">
    <name type="scientific">Xylella phage Salvo</name>
    <dbReference type="NCBI Taxonomy" id="1415147"/>
    <lineage>
        <taxon>Viruses</taxon>
        <taxon>Duplodnaviria</taxon>
        <taxon>Heunggongvirae</taxon>
        <taxon>Uroviricota</taxon>
        <taxon>Caudoviricetes</taxon>
        <taxon>Casjensviridae</taxon>
        <taxon>Salvovirus</taxon>
        <taxon>Salvovirus salvo</taxon>
    </lineage>
</organism>
<evidence type="ECO:0000313" key="2">
    <source>
        <dbReference type="Proteomes" id="UP000018624"/>
    </source>
</evidence>
<name>V5Q9S6_9CAUD</name>
<dbReference type="Proteomes" id="UP000018624">
    <property type="component" value="Segment"/>
</dbReference>
<dbReference type="EMBL" id="KF626668">
    <property type="protein sequence ID" value="AHB12205.1"/>
    <property type="molecule type" value="Genomic_DNA"/>
</dbReference>
<proteinExistence type="predicted"/>
<protein>
    <recommendedName>
        <fullName evidence="3">Antirestriction protein</fullName>
    </recommendedName>
</protein>
<gene>
    <name evidence="1" type="ORF">Salvo_05</name>
</gene>
<evidence type="ECO:0000313" key="1">
    <source>
        <dbReference type="EMBL" id="AHB12205.1"/>
    </source>
</evidence>
<evidence type="ECO:0008006" key="3">
    <source>
        <dbReference type="Google" id="ProtNLM"/>
    </source>
</evidence>